<name>A0A368JJM0_9BACT</name>
<comment type="caution">
    <text evidence="5">The sequence shown here is derived from an EMBL/GenBank/DDBJ whole genome shotgun (WGS) entry which is preliminary data.</text>
</comment>
<dbReference type="Gene3D" id="3.40.50.2300">
    <property type="match status" value="1"/>
</dbReference>
<dbReference type="Proteomes" id="UP000253383">
    <property type="component" value="Unassembled WGS sequence"/>
</dbReference>
<dbReference type="PANTHER" id="PTHR44591:SF3">
    <property type="entry name" value="RESPONSE REGULATORY DOMAIN-CONTAINING PROTEIN"/>
    <property type="match status" value="1"/>
</dbReference>
<dbReference type="GO" id="GO:0000160">
    <property type="term" value="P:phosphorelay signal transduction system"/>
    <property type="evidence" value="ECO:0007669"/>
    <property type="project" value="InterPro"/>
</dbReference>
<dbReference type="RefSeq" id="WP_114407655.1">
    <property type="nucleotide sequence ID" value="NZ_QOWE01000016.1"/>
</dbReference>
<dbReference type="InterPro" id="IPR007492">
    <property type="entry name" value="LytTR_DNA-bd_dom"/>
</dbReference>
<dbReference type="PANTHER" id="PTHR44591">
    <property type="entry name" value="STRESS RESPONSE REGULATOR PROTEIN 1"/>
    <property type="match status" value="1"/>
</dbReference>
<keyword evidence="1 2" id="KW-0597">Phosphoprotein</keyword>
<dbReference type="SMART" id="SM00850">
    <property type="entry name" value="LytTR"/>
    <property type="match status" value="1"/>
</dbReference>
<evidence type="ECO:0000256" key="2">
    <source>
        <dbReference type="PROSITE-ProRule" id="PRU00169"/>
    </source>
</evidence>
<feature type="domain" description="HTH LytTR-type" evidence="4">
    <location>
        <begin position="161"/>
        <end position="259"/>
    </location>
</feature>
<dbReference type="InterPro" id="IPR050595">
    <property type="entry name" value="Bact_response_regulator"/>
</dbReference>
<evidence type="ECO:0000259" key="4">
    <source>
        <dbReference type="PROSITE" id="PS50930"/>
    </source>
</evidence>
<dbReference type="Gene3D" id="2.40.50.1020">
    <property type="entry name" value="LytTr DNA-binding domain"/>
    <property type="match status" value="1"/>
</dbReference>
<dbReference type="InterPro" id="IPR011006">
    <property type="entry name" value="CheY-like_superfamily"/>
</dbReference>
<organism evidence="5 6">
    <name type="scientific">Larkinella punicea</name>
    <dbReference type="NCBI Taxonomy" id="2315727"/>
    <lineage>
        <taxon>Bacteria</taxon>
        <taxon>Pseudomonadati</taxon>
        <taxon>Bacteroidota</taxon>
        <taxon>Cytophagia</taxon>
        <taxon>Cytophagales</taxon>
        <taxon>Spirosomataceae</taxon>
        <taxon>Larkinella</taxon>
    </lineage>
</organism>
<evidence type="ECO:0000313" key="6">
    <source>
        <dbReference type="Proteomes" id="UP000253383"/>
    </source>
</evidence>
<dbReference type="PROSITE" id="PS50110">
    <property type="entry name" value="RESPONSE_REGULATORY"/>
    <property type="match status" value="1"/>
</dbReference>
<dbReference type="PROSITE" id="PS50930">
    <property type="entry name" value="HTH_LYTTR"/>
    <property type="match status" value="1"/>
</dbReference>
<dbReference type="CDD" id="cd17534">
    <property type="entry name" value="REC_DC-like"/>
    <property type="match status" value="1"/>
</dbReference>
<dbReference type="GO" id="GO:0003677">
    <property type="term" value="F:DNA binding"/>
    <property type="evidence" value="ECO:0007669"/>
    <property type="project" value="UniProtKB-KW"/>
</dbReference>
<proteinExistence type="predicted"/>
<keyword evidence="5" id="KW-0238">DNA-binding</keyword>
<sequence length="260" mass="29721">MEKEQIHILVIEDEAVLAMDLSDTLEEEGYYVVGIANNGRKALELFKTQRVDLVVCDIQLKGDWDGIETIGQIQTVRPVPVIYTTALSDKSTLERAKQTLPAAYLTKPVIISSLRIAMELALHNFSHKQELAVPDEAVELNGILEKDSPSRETILRIDNLIFIKHNYQFVKILLEDILILEADGPYTTIVTNDRKYAIRLTLTTLLERLSEMQLARVHRSFAVHIKKVEGFSDREITIGKHIIPLGRQYKQAFIQQFQIW</sequence>
<dbReference type="SMART" id="SM00448">
    <property type="entry name" value="REC"/>
    <property type="match status" value="1"/>
</dbReference>
<protein>
    <submittedName>
        <fullName evidence="5">DNA-binding response regulator</fullName>
    </submittedName>
</protein>
<gene>
    <name evidence="5" type="ORF">DUE52_19170</name>
</gene>
<evidence type="ECO:0000313" key="5">
    <source>
        <dbReference type="EMBL" id="RCR67850.1"/>
    </source>
</evidence>
<reference evidence="5 6" key="1">
    <citation type="submission" date="2018-07" db="EMBL/GenBank/DDBJ databases">
        <title>Genome analysis of Larkinella rosea.</title>
        <authorList>
            <person name="Zhou Z."/>
            <person name="Wang G."/>
        </authorList>
    </citation>
    <scope>NUCLEOTIDE SEQUENCE [LARGE SCALE GENOMIC DNA]</scope>
    <source>
        <strain evidence="6">zzj9</strain>
    </source>
</reference>
<dbReference type="InterPro" id="IPR001789">
    <property type="entry name" value="Sig_transdc_resp-reg_receiver"/>
</dbReference>
<accession>A0A368JJM0</accession>
<dbReference type="AlphaFoldDB" id="A0A368JJM0"/>
<evidence type="ECO:0000256" key="1">
    <source>
        <dbReference type="ARBA" id="ARBA00022553"/>
    </source>
</evidence>
<keyword evidence="6" id="KW-1185">Reference proteome</keyword>
<dbReference type="Pfam" id="PF04397">
    <property type="entry name" value="LytTR"/>
    <property type="match status" value="1"/>
</dbReference>
<dbReference type="EMBL" id="QOWE01000016">
    <property type="protein sequence ID" value="RCR67850.1"/>
    <property type="molecule type" value="Genomic_DNA"/>
</dbReference>
<dbReference type="OrthoDB" id="1646880at2"/>
<feature type="domain" description="Response regulatory" evidence="3">
    <location>
        <begin position="7"/>
        <end position="122"/>
    </location>
</feature>
<feature type="modified residue" description="4-aspartylphosphate" evidence="2">
    <location>
        <position position="57"/>
    </location>
</feature>
<evidence type="ECO:0000259" key="3">
    <source>
        <dbReference type="PROSITE" id="PS50110"/>
    </source>
</evidence>
<dbReference type="Pfam" id="PF00072">
    <property type="entry name" value="Response_reg"/>
    <property type="match status" value="1"/>
</dbReference>
<dbReference type="SUPFAM" id="SSF52172">
    <property type="entry name" value="CheY-like"/>
    <property type="match status" value="1"/>
</dbReference>